<evidence type="ECO:0000313" key="3">
    <source>
        <dbReference type="Proteomes" id="UP000002316"/>
    </source>
</evidence>
<evidence type="ECO:0000313" key="2">
    <source>
        <dbReference type="EMBL" id="CBH12105.1"/>
    </source>
</evidence>
<reference evidence="3" key="1">
    <citation type="journal article" date="2010" name="PLoS Negl. Trop. Dis.">
        <title>The genome sequence of Trypanosoma brucei gambiense, causative agent of chronic human african trypanosomiasis.</title>
        <authorList>
            <person name="Jackson A.P."/>
            <person name="Sanders M."/>
            <person name="Berry A."/>
            <person name="McQuillan J."/>
            <person name="Aslett M.A."/>
            <person name="Quail M.A."/>
            <person name="Chukualim B."/>
            <person name="Capewell P."/>
            <person name="MacLeod A."/>
            <person name="Melville S.E."/>
            <person name="Gibson W."/>
            <person name="Barry J.D."/>
            <person name="Berriman M."/>
            <person name="Hertz-Fowler C."/>
        </authorList>
    </citation>
    <scope>NUCLEOTIDE SEQUENCE [LARGE SCALE GENOMIC DNA]</scope>
    <source>
        <strain evidence="3">MHOM/CI/86/DAL972</strain>
    </source>
</reference>
<dbReference type="EMBL" id="FN554970">
    <property type="protein sequence ID" value="CBH12105.1"/>
    <property type="molecule type" value="Genomic_DNA"/>
</dbReference>
<dbReference type="VEuPathDB" id="TriTrypDB:Tbg972.7.820"/>
<gene>
    <name evidence="2" type="ORF">TbgDal_VII820</name>
</gene>
<dbReference type="RefSeq" id="XP_011774388.1">
    <property type="nucleotide sequence ID" value="XM_011776086.1"/>
</dbReference>
<proteinExistence type="predicted"/>
<dbReference type="GeneID" id="23863149"/>
<accession>C9ZRW9</accession>
<dbReference type="OrthoDB" id="251804at2759"/>
<name>C9ZRW9_TRYB9</name>
<sequence length="363" mass="40561">MLLPFPRLTMLCAKKSSVPKCIQRRCAATTHFPGESQTTPASGRPSVTESLNLKPADIEGFLLRHLAHKLEDASLESKGVKSPRWVSNSGDTASGLPPSGNEIVGVRDDVRFHRRLSSRFTSQCDQEKYNGTTEVPFDTIQRDVQFCLQGAREALSLLHKCLIHHRPSEQSATTVPRRLVALVLYSHTRHNVAVGYHMRRIRDIVRTMLCERHNEVLGVVSAAIGVRWRDLEEVGGCSTEESVGGVDKNPSIQHDDSLWYPDAGVYTFNALLQCLCRMDTEADGACRSDTPLGIHRKILIISEGWSHVRTAAELHRSQHEQQQDVNSHNDTVNIEPLPFVLGSTHSEDELIQFARYTACRALE</sequence>
<organism evidence="2 3">
    <name type="scientific">Trypanosoma brucei gambiense (strain MHOM/CI/86/DAL972)</name>
    <dbReference type="NCBI Taxonomy" id="679716"/>
    <lineage>
        <taxon>Eukaryota</taxon>
        <taxon>Discoba</taxon>
        <taxon>Euglenozoa</taxon>
        <taxon>Kinetoplastea</taxon>
        <taxon>Metakinetoplastina</taxon>
        <taxon>Trypanosomatida</taxon>
        <taxon>Trypanosomatidae</taxon>
        <taxon>Trypanosoma</taxon>
    </lineage>
</organism>
<feature type="region of interest" description="Disordered" evidence="1">
    <location>
        <begin position="81"/>
        <end position="101"/>
    </location>
</feature>
<dbReference type="KEGG" id="tbg:TbgDal_VII820"/>
<dbReference type="AlphaFoldDB" id="C9ZRW9"/>
<evidence type="ECO:0000256" key="1">
    <source>
        <dbReference type="SAM" id="MobiDB-lite"/>
    </source>
</evidence>
<dbReference type="Proteomes" id="UP000002316">
    <property type="component" value="Chromosome 7"/>
</dbReference>
<protein>
    <submittedName>
        <fullName evidence="2">Uncharacterized protein</fullName>
    </submittedName>
</protein>